<evidence type="ECO:0000256" key="4">
    <source>
        <dbReference type="ARBA" id="ARBA00022475"/>
    </source>
</evidence>
<accession>A0A7W4ZA03</accession>
<evidence type="ECO:0000256" key="6">
    <source>
        <dbReference type="ARBA" id="ARBA00022538"/>
    </source>
</evidence>
<dbReference type="GO" id="GO:0015379">
    <property type="term" value="F:potassium:chloride symporter activity"/>
    <property type="evidence" value="ECO:0007669"/>
    <property type="project" value="InterPro"/>
</dbReference>
<keyword evidence="4 12" id="KW-1003">Cell membrane</keyword>
<feature type="binding site" evidence="13">
    <location>
        <position position="224"/>
    </location>
    <ligand>
        <name>K(+)</name>
        <dbReference type="ChEBI" id="CHEBI:29103"/>
    </ligand>
</feature>
<keyword evidence="6 12" id="KW-0633">Potassium transport</keyword>
<feature type="transmembrane region" description="Helical" evidence="14">
    <location>
        <begin position="12"/>
        <end position="34"/>
    </location>
</feature>
<evidence type="ECO:0000256" key="7">
    <source>
        <dbReference type="ARBA" id="ARBA00022692"/>
    </source>
</evidence>
<keyword evidence="10 12" id="KW-0406">Ion transport</keyword>
<feature type="transmembrane region" description="Helical" evidence="14">
    <location>
        <begin position="40"/>
        <end position="61"/>
    </location>
</feature>
<sequence length="487" mass="53630">MQKYQRITTIFHLCSFLVFLYSLTMLVPAFVGWLYDETDISAFLITFAVTLVFGGVGYLSTQHRTTSLRTRDGFLVVVLFWVIFSIASATPFILDSRLDLTLTDAFFEGISGITTTGASVLQDIDRLPLSILYYRAQLNFLGGLGIIVLAIAVMPLLGIGGAKLYQSEMPGPLKETKLTPRIADTAKHLWFIYLSLAGLCALSYRIAGMGWFDAVCHSLSTVSLGGFSSHGDSLGFYTNSMAIELVSGVFTLLAAVNFALYFLVITKVSLKPILRDSEFRFFFTIAFLLVSFTCIELYRAGTFDAQGALVHGFFQALSIMTDNGLTAAGYPNWPEHVAILLIGSSFFGGCVGSTCGGIKAMRFLVLYRQSKEEIKQLVHPTALSLPKVSKTVISERVIRSVWGLFFLYVFLACFFIWGVVASGHDLKTAFGTVAACLNNMGVGYGDTASGFGGLTDQAKWLMYAAMLFGRLEIFPLLIVFSRIFWRY</sequence>
<keyword evidence="13" id="KW-0479">Metal-binding</keyword>
<dbReference type="RefSeq" id="WP_183461345.1">
    <property type="nucleotide sequence ID" value="NZ_JACHWZ010000014.1"/>
</dbReference>
<evidence type="ECO:0000256" key="3">
    <source>
        <dbReference type="ARBA" id="ARBA00022448"/>
    </source>
</evidence>
<keyword evidence="9 14" id="KW-1133">Transmembrane helix</keyword>
<feature type="transmembrane region" description="Helical" evidence="14">
    <location>
        <begin position="397"/>
        <end position="420"/>
    </location>
</feature>
<name>A0A7W4ZA03_9GAMM</name>
<feature type="transmembrane region" description="Helical" evidence="14">
    <location>
        <begin position="245"/>
        <end position="266"/>
    </location>
</feature>
<dbReference type="InterPro" id="IPR003445">
    <property type="entry name" value="Cat_transpt"/>
</dbReference>
<feature type="transmembrane region" description="Helical" evidence="14">
    <location>
        <begin position="73"/>
        <end position="94"/>
    </location>
</feature>
<feature type="binding site" evidence="13">
    <location>
        <position position="440"/>
    </location>
    <ligand>
        <name>K(+)</name>
        <dbReference type="ChEBI" id="CHEBI:29103"/>
    </ligand>
</feature>
<gene>
    <name evidence="15" type="ORF">FHS09_003077</name>
</gene>
<evidence type="ECO:0000313" key="15">
    <source>
        <dbReference type="EMBL" id="MBB3062232.1"/>
    </source>
</evidence>
<feature type="transmembrane region" description="Helical" evidence="14">
    <location>
        <begin position="190"/>
        <end position="212"/>
    </location>
</feature>
<proteinExistence type="inferred from homology"/>
<organism evidence="15 16">
    <name type="scientific">Microbulbifer rhizosphaerae</name>
    <dbReference type="NCBI Taxonomy" id="1562603"/>
    <lineage>
        <taxon>Bacteria</taxon>
        <taxon>Pseudomonadati</taxon>
        <taxon>Pseudomonadota</taxon>
        <taxon>Gammaproteobacteria</taxon>
        <taxon>Cellvibrionales</taxon>
        <taxon>Microbulbiferaceae</taxon>
        <taxon>Microbulbifer</taxon>
    </lineage>
</organism>
<comment type="similarity">
    <text evidence="2 12">Belongs to the TrkH potassium transport family.</text>
</comment>
<feature type="binding site" evidence="13">
    <location>
        <position position="116"/>
    </location>
    <ligand>
        <name>K(+)</name>
        <dbReference type="ChEBI" id="CHEBI:29103"/>
    </ligand>
</feature>
<keyword evidence="7 14" id="KW-0812">Transmembrane</keyword>
<keyword evidence="8 12" id="KW-0630">Potassium</keyword>
<evidence type="ECO:0000256" key="9">
    <source>
        <dbReference type="ARBA" id="ARBA00022989"/>
    </source>
</evidence>
<dbReference type="InterPro" id="IPR004772">
    <property type="entry name" value="TrkH"/>
</dbReference>
<keyword evidence="11 12" id="KW-0472">Membrane</keyword>
<feature type="binding site" evidence="13">
    <location>
        <position position="115"/>
    </location>
    <ligand>
        <name>K(+)</name>
        <dbReference type="ChEBI" id="CHEBI:29103"/>
    </ligand>
</feature>
<evidence type="ECO:0000256" key="1">
    <source>
        <dbReference type="ARBA" id="ARBA00004429"/>
    </source>
</evidence>
<evidence type="ECO:0000256" key="12">
    <source>
        <dbReference type="PIRNR" id="PIRNR006247"/>
    </source>
</evidence>
<evidence type="ECO:0000256" key="8">
    <source>
        <dbReference type="ARBA" id="ARBA00022958"/>
    </source>
</evidence>
<feature type="transmembrane region" description="Helical" evidence="14">
    <location>
        <begin position="460"/>
        <end position="485"/>
    </location>
</feature>
<reference evidence="15 16" key="1">
    <citation type="submission" date="2020-08" db="EMBL/GenBank/DDBJ databases">
        <title>Genomic Encyclopedia of Type Strains, Phase III (KMG-III): the genomes of soil and plant-associated and newly described type strains.</title>
        <authorList>
            <person name="Whitman W."/>
        </authorList>
    </citation>
    <scope>NUCLEOTIDE SEQUENCE [LARGE SCALE GENOMIC DNA]</scope>
    <source>
        <strain evidence="15 16">CECT 8799</strain>
    </source>
</reference>
<evidence type="ECO:0000256" key="2">
    <source>
        <dbReference type="ARBA" id="ARBA00009137"/>
    </source>
</evidence>
<evidence type="ECO:0000256" key="13">
    <source>
        <dbReference type="PIRSR" id="PIRSR006247-1"/>
    </source>
</evidence>
<dbReference type="PANTHER" id="PTHR32024:SF2">
    <property type="entry name" value="TRK SYSTEM POTASSIUM UPTAKE PROTEIN TRKG-RELATED"/>
    <property type="match status" value="1"/>
</dbReference>
<feature type="transmembrane region" description="Helical" evidence="14">
    <location>
        <begin position="337"/>
        <end position="358"/>
    </location>
</feature>
<dbReference type="Proteomes" id="UP000535937">
    <property type="component" value="Unassembled WGS sequence"/>
</dbReference>
<comment type="function">
    <text evidence="12">Low-affinity potassium transport system. Interacts with Trk system potassium uptake protein TrkA.</text>
</comment>
<feature type="binding site" evidence="13">
    <location>
        <position position="225"/>
    </location>
    <ligand>
        <name>K(+)</name>
        <dbReference type="ChEBI" id="CHEBI:29103"/>
    </ligand>
</feature>
<dbReference type="AlphaFoldDB" id="A0A7W4ZA03"/>
<feature type="transmembrane region" description="Helical" evidence="14">
    <location>
        <begin position="138"/>
        <end position="159"/>
    </location>
</feature>
<keyword evidence="5 12" id="KW-0997">Cell inner membrane</keyword>
<dbReference type="GO" id="GO:0046872">
    <property type="term" value="F:metal ion binding"/>
    <property type="evidence" value="ECO:0007669"/>
    <property type="project" value="UniProtKB-KW"/>
</dbReference>
<dbReference type="PANTHER" id="PTHR32024">
    <property type="entry name" value="TRK SYSTEM POTASSIUM UPTAKE PROTEIN TRKG-RELATED"/>
    <property type="match status" value="1"/>
</dbReference>
<dbReference type="Pfam" id="PF02386">
    <property type="entry name" value="TrkH"/>
    <property type="match status" value="1"/>
</dbReference>
<keyword evidence="3 12" id="KW-0813">Transport</keyword>
<dbReference type="GO" id="GO:0005886">
    <property type="term" value="C:plasma membrane"/>
    <property type="evidence" value="ECO:0007669"/>
    <property type="project" value="UniProtKB-SubCell"/>
</dbReference>
<evidence type="ECO:0000313" key="16">
    <source>
        <dbReference type="Proteomes" id="UP000535937"/>
    </source>
</evidence>
<comment type="caution">
    <text evidence="15">The sequence shown here is derived from an EMBL/GenBank/DDBJ whole genome shotgun (WGS) entry which is preliminary data.</text>
</comment>
<keyword evidence="16" id="KW-1185">Reference proteome</keyword>
<comment type="subcellular location">
    <subcellularLocation>
        <location evidence="1 12">Cell inner membrane</location>
        <topology evidence="1 12">Multi-pass membrane protein</topology>
    </subcellularLocation>
</comment>
<dbReference type="PIRSF" id="PIRSF006247">
    <property type="entry name" value="TrkH"/>
    <property type="match status" value="1"/>
</dbReference>
<feature type="transmembrane region" description="Helical" evidence="14">
    <location>
        <begin position="278"/>
        <end position="298"/>
    </location>
</feature>
<evidence type="ECO:0000256" key="10">
    <source>
        <dbReference type="ARBA" id="ARBA00023065"/>
    </source>
</evidence>
<evidence type="ECO:0000256" key="11">
    <source>
        <dbReference type="ARBA" id="ARBA00023136"/>
    </source>
</evidence>
<protein>
    <recommendedName>
        <fullName evidence="12">Trk system potassium uptake protein</fullName>
    </recommendedName>
</protein>
<dbReference type="EMBL" id="JACHWZ010000014">
    <property type="protein sequence ID" value="MBB3062232.1"/>
    <property type="molecule type" value="Genomic_DNA"/>
</dbReference>
<evidence type="ECO:0000256" key="5">
    <source>
        <dbReference type="ARBA" id="ARBA00022519"/>
    </source>
</evidence>
<feature type="binding site" evidence="13">
    <location>
        <position position="439"/>
    </location>
    <ligand>
        <name>K(+)</name>
        <dbReference type="ChEBI" id="CHEBI:29103"/>
    </ligand>
</feature>
<evidence type="ECO:0000256" key="14">
    <source>
        <dbReference type="SAM" id="Phobius"/>
    </source>
</evidence>